<proteinExistence type="predicted"/>
<dbReference type="InterPro" id="IPR036549">
    <property type="entry name" value="CX6/COA6-like_sf"/>
</dbReference>
<dbReference type="InterPro" id="IPR003213">
    <property type="entry name" value="Cyt_c_oxidase_su6B"/>
</dbReference>
<keyword evidence="4" id="KW-1185">Reference proteome</keyword>
<gene>
    <name evidence="3" type="ORF">O6P43_032426</name>
</gene>
<keyword evidence="2" id="KW-0496">Mitochondrion</keyword>
<reference evidence="3" key="1">
    <citation type="journal article" date="2023" name="Science">
        <title>Elucidation of the pathway for biosynthesis of saponin adjuvants from the soapbark tree.</title>
        <authorList>
            <person name="Reed J."/>
            <person name="Orme A."/>
            <person name="El-Demerdash A."/>
            <person name="Owen C."/>
            <person name="Martin L.B.B."/>
            <person name="Misra R.C."/>
            <person name="Kikuchi S."/>
            <person name="Rejzek M."/>
            <person name="Martin A.C."/>
            <person name="Harkess A."/>
            <person name="Leebens-Mack J."/>
            <person name="Louveau T."/>
            <person name="Stephenson M.J."/>
            <person name="Osbourn A."/>
        </authorList>
    </citation>
    <scope>NUCLEOTIDE SEQUENCE</scope>
    <source>
        <strain evidence="3">S10</strain>
    </source>
</reference>
<dbReference type="EMBL" id="JARAOO010000014">
    <property type="protein sequence ID" value="KAJ7942804.1"/>
    <property type="molecule type" value="Genomic_DNA"/>
</dbReference>
<evidence type="ECO:0000256" key="2">
    <source>
        <dbReference type="ARBA" id="ARBA00023128"/>
    </source>
</evidence>
<protein>
    <submittedName>
        <fullName evidence="3">Cytochrome c oxidase subunit</fullName>
    </submittedName>
</protein>
<comment type="caution">
    <text evidence="3">The sequence shown here is derived from an EMBL/GenBank/DDBJ whole genome shotgun (WGS) entry which is preliminary data.</text>
</comment>
<dbReference type="PANTHER" id="PTHR46281">
    <property type="entry name" value="CYTOCHROME C OXIDASE SUBUNIT 6B"/>
    <property type="match status" value="1"/>
</dbReference>
<dbReference type="GO" id="GO:0005739">
    <property type="term" value="C:mitochondrion"/>
    <property type="evidence" value="ECO:0007669"/>
    <property type="project" value="UniProtKB-SubCell"/>
</dbReference>
<dbReference type="Gene3D" id="1.10.10.140">
    <property type="entry name" value="Cytochrome c oxidase, subunit VIb"/>
    <property type="match status" value="1"/>
</dbReference>
<dbReference type="Proteomes" id="UP001163823">
    <property type="component" value="Chromosome 14"/>
</dbReference>
<evidence type="ECO:0000313" key="4">
    <source>
        <dbReference type="Proteomes" id="UP001163823"/>
    </source>
</evidence>
<comment type="subcellular location">
    <subcellularLocation>
        <location evidence="1">Mitochondrion</location>
    </subcellularLocation>
</comment>
<name>A0AAD7KMY1_QUISA</name>
<accession>A0AAD7KMY1</accession>
<dbReference type="KEGG" id="qsa:O6P43_032426"/>
<dbReference type="PANTHER" id="PTHR46281:SF8">
    <property type="entry name" value="CYTOCHROME C OXIDASE SUBUNIT 12, MITOCHONDRIAL"/>
    <property type="match status" value="1"/>
</dbReference>
<evidence type="ECO:0000256" key="1">
    <source>
        <dbReference type="ARBA" id="ARBA00004173"/>
    </source>
</evidence>
<sequence length="186" mass="20119">CCGGGDNSSRKAALADVPRRADDLHRLQELGGRATRIRLAGGRRTGDLHSAGRRSAGGRLVFGWQEVREQATYIQLAGERRAGDLYSARLAGALREGDLCCWQELGGTCVAGGRCAPQHGDLCCWQEFWATCVDGGRCASAMAEVELKTAPADFRFPTTIQTLFHRCLAAKGEESGECERFARTGR</sequence>
<evidence type="ECO:0000313" key="3">
    <source>
        <dbReference type="EMBL" id="KAJ7942804.1"/>
    </source>
</evidence>
<dbReference type="GO" id="GO:0045277">
    <property type="term" value="C:respiratory chain complex IV"/>
    <property type="evidence" value="ECO:0007669"/>
    <property type="project" value="InterPro"/>
</dbReference>
<dbReference type="SUPFAM" id="SSF47694">
    <property type="entry name" value="Cytochrome c oxidase subunit h"/>
    <property type="match status" value="1"/>
</dbReference>
<organism evidence="3 4">
    <name type="scientific">Quillaja saponaria</name>
    <name type="common">Soap bark tree</name>
    <dbReference type="NCBI Taxonomy" id="32244"/>
    <lineage>
        <taxon>Eukaryota</taxon>
        <taxon>Viridiplantae</taxon>
        <taxon>Streptophyta</taxon>
        <taxon>Embryophyta</taxon>
        <taxon>Tracheophyta</taxon>
        <taxon>Spermatophyta</taxon>
        <taxon>Magnoliopsida</taxon>
        <taxon>eudicotyledons</taxon>
        <taxon>Gunneridae</taxon>
        <taxon>Pentapetalae</taxon>
        <taxon>rosids</taxon>
        <taxon>fabids</taxon>
        <taxon>Fabales</taxon>
        <taxon>Quillajaceae</taxon>
        <taxon>Quillaja</taxon>
    </lineage>
</organism>
<feature type="non-terminal residue" evidence="3">
    <location>
        <position position="1"/>
    </location>
</feature>
<dbReference type="AlphaFoldDB" id="A0AAD7KMY1"/>